<dbReference type="KEGG" id="cdiv:CPM_1695"/>
<dbReference type="GeneID" id="41588966"/>
<reference evidence="2" key="2">
    <citation type="submission" date="2016-06" db="EMBL/GenBank/DDBJ databases">
        <authorList>
            <person name="Olsen C.W."/>
            <person name="Carey S."/>
            <person name="Hinshaw L."/>
            <person name="Karasin A.I."/>
        </authorList>
    </citation>
    <scope>NUCLEOTIDE SEQUENCE [LARGE SCALE GENOMIC DNA]</scope>
    <source>
        <strain evidence="2">PM4</strain>
    </source>
</reference>
<organism evidence="1 4">
    <name type="scientific">Cuniculiplasma divulgatum</name>
    <dbReference type="NCBI Taxonomy" id="1673428"/>
    <lineage>
        <taxon>Archaea</taxon>
        <taxon>Methanobacteriati</taxon>
        <taxon>Thermoplasmatota</taxon>
        <taxon>Thermoplasmata</taxon>
        <taxon>Thermoplasmatales</taxon>
        <taxon>Cuniculiplasmataceae</taxon>
        <taxon>Cuniculiplasma</taxon>
    </lineage>
</organism>
<dbReference type="RefSeq" id="WP_083705367.1">
    <property type="nucleotide sequence ID" value="NZ_LT671858.1"/>
</dbReference>
<name>A0A1N5W9T0_9ARCH</name>
<evidence type="ECO:0000313" key="3">
    <source>
        <dbReference type="Proteomes" id="UP000187822"/>
    </source>
</evidence>
<keyword evidence="3" id="KW-1185">Reference proteome</keyword>
<reference evidence="3" key="3">
    <citation type="submission" date="2016-06" db="EMBL/GenBank/DDBJ databases">
        <authorList>
            <person name="Toshchakov V.S."/>
        </authorList>
    </citation>
    <scope>NUCLEOTIDE SEQUENCE [LARGE SCALE GENOMIC DNA]</scope>
    <source>
        <strain>PM4 (JCM 30641</strain>
        <strain evidence="3">\VKM B-2940)</strain>
    </source>
</reference>
<evidence type="ECO:0000313" key="4">
    <source>
        <dbReference type="Proteomes" id="UP000195607"/>
    </source>
</evidence>
<dbReference type="Proteomes" id="UP000187822">
    <property type="component" value="Chromosome I"/>
</dbReference>
<sequence length="90" mass="10814">MMIGELEHKFSNLEKPEEVAERIHEMKKEGYQFLYSDKAKRLIIGEEWPYIEGKEDSPYESIMKKVSEILGISDRKTYEEVDERYNLTMY</sequence>
<proteinExistence type="predicted"/>
<gene>
    <name evidence="2" type="ORF">CPM_1695</name>
    <name evidence="1" type="ORF">CSP5_1724</name>
</gene>
<dbReference type="EMBL" id="LT671858">
    <property type="protein sequence ID" value="SIM81924.1"/>
    <property type="molecule type" value="Genomic_DNA"/>
</dbReference>
<reference evidence="1 4" key="1">
    <citation type="submission" date="2016-04" db="EMBL/GenBank/DDBJ databases">
        <authorList>
            <person name="Evans L.H."/>
            <person name="Alamgir A."/>
            <person name="Owens N."/>
            <person name="Weber N.D."/>
            <person name="Virtaneva K."/>
            <person name="Barbian K."/>
            <person name="Babar A."/>
            <person name="Rosenke K."/>
        </authorList>
    </citation>
    <scope>NUCLEOTIDE SEQUENCE [LARGE SCALE GENOMIC DNA]</scope>
    <source>
        <strain evidence="1">S5</strain>
        <strain evidence="4">S5(T) (JCM 30642 \VKM B-2941)</strain>
    </source>
</reference>
<accession>A0A1N5W9T0</accession>
<evidence type="ECO:0000313" key="1">
    <source>
        <dbReference type="EMBL" id="SIM81924.1"/>
    </source>
</evidence>
<dbReference type="AlphaFoldDB" id="A0A1N5W9T0"/>
<dbReference type="OrthoDB" id="55835at2157"/>
<dbReference type="EMBL" id="LT719092">
    <property type="protein sequence ID" value="SJK85481.1"/>
    <property type="molecule type" value="Genomic_DNA"/>
</dbReference>
<protein>
    <submittedName>
        <fullName evidence="1">Uncharacterized protein</fullName>
    </submittedName>
</protein>
<evidence type="ECO:0000313" key="2">
    <source>
        <dbReference type="EMBL" id="SJK85481.1"/>
    </source>
</evidence>
<dbReference type="Proteomes" id="UP000195607">
    <property type="component" value="Chromosome I"/>
</dbReference>
<dbReference type="STRING" id="1673428.CPM_1695"/>